<dbReference type="Proteomes" id="UP001459277">
    <property type="component" value="Unassembled WGS sequence"/>
</dbReference>
<dbReference type="EMBL" id="JAZDWU010000011">
    <property type="protein sequence ID" value="KAK9985577.1"/>
    <property type="molecule type" value="Genomic_DNA"/>
</dbReference>
<protein>
    <recommendedName>
        <fullName evidence="3">RNase H type-1 domain-containing protein</fullName>
    </recommendedName>
</protein>
<gene>
    <name evidence="1" type="ORF">SO802_030528</name>
</gene>
<evidence type="ECO:0000313" key="2">
    <source>
        <dbReference type="Proteomes" id="UP001459277"/>
    </source>
</evidence>
<dbReference type="PANTHER" id="PTHR47723:SF19">
    <property type="entry name" value="POLYNUCLEOTIDYL TRANSFERASE, RIBONUCLEASE H-LIKE SUPERFAMILY PROTEIN"/>
    <property type="match status" value="1"/>
</dbReference>
<evidence type="ECO:0008006" key="3">
    <source>
        <dbReference type="Google" id="ProtNLM"/>
    </source>
</evidence>
<sequence>MILKSIRWEKPMNGWLTLNTDGSAASNIGTAGGGGLIRDENGDWVTGFARMATSFLAEFGLSGMDFSFAYKFMLKLFY</sequence>
<comment type="caution">
    <text evidence="1">The sequence shown here is derived from an EMBL/GenBank/DDBJ whole genome shotgun (WGS) entry which is preliminary data.</text>
</comment>
<reference evidence="1 2" key="1">
    <citation type="submission" date="2024-01" db="EMBL/GenBank/DDBJ databases">
        <title>A telomere-to-telomere, gap-free genome of sweet tea (Lithocarpus litseifolius).</title>
        <authorList>
            <person name="Zhou J."/>
        </authorList>
    </citation>
    <scope>NUCLEOTIDE SEQUENCE [LARGE SCALE GENOMIC DNA]</scope>
    <source>
        <strain evidence="1">Zhou-2022a</strain>
        <tissue evidence="1">Leaf</tissue>
    </source>
</reference>
<organism evidence="1 2">
    <name type="scientific">Lithocarpus litseifolius</name>
    <dbReference type="NCBI Taxonomy" id="425828"/>
    <lineage>
        <taxon>Eukaryota</taxon>
        <taxon>Viridiplantae</taxon>
        <taxon>Streptophyta</taxon>
        <taxon>Embryophyta</taxon>
        <taxon>Tracheophyta</taxon>
        <taxon>Spermatophyta</taxon>
        <taxon>Magnoliopsida</taxon>
        <taxon>eudicotyledons</taxon>
        <taxon>Gunneridae</taxon>
        <taxon>Pentapetalae</taxon>
        <taxon>rosids</taxon>
        <taxon>fabids</taxon>
        <taxon>Fagales</taxon>
        <taxon>Fagaceae</taxon>
        <taxon>Lithocarpus</taxon>
    </lineage>
</organism>
<keyword evidence="2" id="KW-1185">Reference proteome</keyword>
<proteinExistence type="predicted"/>
<dbReference type="PANTHER" id="PTHR47723">
    <property type="entry name" value="OS05G0353850 PROTEIN"/>
    <property type="match status" value="1"/>
</dbReference>
<name>A0AAW2BK54_9ROSI</name>
<accession>A0AAW2BK54</accession>
<dbReference type="AlphaFoldDB" id="A0AAW2BK54"/>
<dbReference type="InterPro" id="IPR053151">
    <property type="entry name" value="RNase_H-like"/>
</dbReference>
<evidence type="ECO:0000313" key="1">
    <source>
        <dbReference type="EMBL" id="KAK9985577.1"/>
    </source>
</evidence>